<dbReference type="EMBL" id="CACRUB010000031">
    <property type="protein sequence ID" value="VYU28425.1"/>
    <property type="molecule type" value="Genomic_DNA"/>
</dbReference>
<dbReference type="RefSeq" id="WP_156621528.1">
    <property type="nucleotide sequence ID" value="NZ_BAABXT010000001.1"/>
</dbReference>
<protein>
    <submittedName>
        <fullName evidence="1">Uncharacterized protein</fullName>
    </submittedName>
</protein>
<gene>
    <name evidence="1" type="ORF">FPLFYP42_01814</name>
</gene>
<name>A0A6N3DJR7_FLAPL</name>
<evidence type="ECO:0000313" key="1">
    <source>
        <dbReference type="EMBL" id="VYU28425.1"/>
    </source>
</evidence>
<proteinExistence type="predicted"/>
<reference evidence="1" key="1">
    <citation type="submission" date="2019-11" db="EMBL/GenBank/DDBJ databases">
        <authorList>
            <person name="Feng L."/>
        </authorList>
    </citation>
    <scope>NUCLEOTIDE SEQUENCE</scope>
    <source>
        <strain evidence="1">FplautiiLFYP42</strain>
    </source>
</reference>
<accession>A0A6N3DJR7</accession>
<organism evidence="1">
    <name type="scientific">Flavonifractor plautii</name>
    <name type="common">Fusobacterium plautii</name>
    <dbReference type="NCBI Taxonomy" id="292800"/>
    <lineage>
        <taxon>Bacteria</taxon>
        <taxon>Bacillati</taxon>
        <taxon>Bacillota</taxon>
        <taxon>Clostridia</taxon>
        <taxon>Eubacteriales</taxon>
        <taxon>Oscillospiraceae</taxon>
        <taxon>Flavonifractor</taxon>
    </lineage>
</organism>
<dbReference type="AlphaFoldDB" id="A0A6N3DJR7"/>
<sequence>MMTFYSAVGCYRIRKENGRNVPYIQKLGKLYPLSIPEFVIWSTLLWEVLTYNELEKFYQAQIRALPVKTPPLDELLELLIRRKLVVKGVGYTGRDALYNMLSDAFVVPFRHGGSKRLWSLLKLTIQGKVSFSQACVQLMQKRRCDSERRVQALVNQTPLSTSELIRCFEKGITDVSSTQKVLDQIYPDSTQAEIAAEEVLASCANDVLQAVSNLYLERQIIFEIP</sequence>